<reference evidence="1 2" key="1">
    <citation type="submission" date="2011-02" db="EMBL/GenBank/DDBJ databases">
        <title>The Genome Sequence of Sphaeroforma arctica JP610.</title>
        <authorList>
            <consortium name="The Broad Institute Genome Sequencing Platform"/>
            <person name="Russ C."/>
            <person name="Cuomo C."/>
            <person name="Young S.K."/>
            <person name="Zeng Q."/>
            <person name="Gargeya S."/>
            <person name="Alvarado L."/>
            <person name="Berlin A."/>
            <person name="Chapman S.B."/>
            <person name="Chen Z."/>
            <person name="Freedman E."/>
            <person name="Gellesch M."/>
            <person name="Goldberg J."/>
            <person name="Griggs A."/>
            <person name="Gujja S."/>
            <person name="Heilman E."/>
            <person name="Heiman D."/>
            <person name="Howarth C."/>
            <person name="Mehta T."/>
            <person name="Neiman D."/>
            <person name="Pearson M."/>
            <person name="Roberts A."/>
            <person name="Saif S."/>
            <person name="Shea T."/>
            <person name="Shenoy N."/>
            <person name="Sisk P."/>
            <person name="Stolte C."/>
            <person name="Sykes S."/>
            <person name="White J."/>
            <person name="Yandava C."/>
            <person name="Burger G."/>
            <person name="Gray M.W."/>
            <person name="Holland P.W.H."/>
            <person name="King N."/>
            <person name="Lang F.B.F."/>
            <person name="Roger A.J."/>
            <person name="Ruiz-Trillo I."/>
            <person name="Haas B."/>
            <person name="Nusbaum C."/>
            <person name="Birren B."/>
        </authorList>
    </citation>
    <scope>NUCLEOTIDE SEQUENCE [LARGE SCALE GENOMIC DNA]</scope>
    <source>
        <strain evidence="1 2">JP610</strain>
    </source>
</reference>
<name>A0A0L0F123_9EUKA</name>
<keyword evidence="2" id="KW-1185">Reference proteome</keyword>
<accession>A0A0L0F123</accession>
<proteinExistence type="predicted"/>
<evidence type="ECO:0000313" key="2">
    <source>
        <dbReference type="Proteomes" id="UP000054560"/>
    </source>
</evidence>
<dbReference type="RefSeq" id="XP_014144258.1">
    <property type="nucleotide sequence ID" value="XM_014288783.1"/>
</dbReference>
<dbReference type="EMBL" id="KQ251397">
    <property type="protein sequence ID" value="KNC70356.1"/>
    <property type="molecule type" value="Genomic_DNA"/>
</dbReference>
<gene>
    <name evidence="1" type="ORF">SARC_17116</name>
</gene>
<sequence length="84" mass="9504">MRTPALNRLTLSGVSSNLVGLGHHFDTLWTVWMYVSSSLVRFAPAHEPTKVVGYLWSMWGDAGVDRNVTEKERTALDEWLLVMV</sequence>
<dbReference type="AlphaFoldDB" id="A0A0L0F123"/>
<protein>
    <submittedName>
        <fullName evidence="1">Uncharacterized protein</fullName>
    </submittedName>
</protein>
<organism evidence="1 2">
    <name type="scientific">Sphaeroforma arctica JP610</name>
    <dbReference type="NCBI Taxonomy" id="667725"/>
    <lineage>
        <taxon>Eukaryota</taxon>
        <taxon>Ichthyosporea</taxon>
        <taxon>Ichthyophonida</taxon>
        <taxon>Sphaeroforma</taxon>
    </lineage>
</organism>
<evidence type="ECO:0000313" key="1">
    <source>
        <dbReference type="EMBL" id="KNC70356.1"/>
    </source>
</evidence>
<dbReference type="Proteomes" id="UP000054560">
    <property type="component" value="Unassembled WGS sequence"/>
</dbReference>
<dbReference type="GeneID" id="25917620"/>